<dbReference type="InterPro" id="IPR029058">
    <property type="entry name" value="AB_hydrolase_fold"/>
</dbReference>
<protein>
    <recommendedName>
        <fullName evidence="1">Serine aminopeptidase S33 domain-containing protein</fullName>
    </recommendedName>
</protein>
<dbReference type="AlphaFoldDB" id="A0A8T0X1J3"/>
<sequence>MAPSGELPPATKYFWGDTPEPDDPRTTAITHAFHPLSGDVKGAVFMTHSYSSDSSWLFQSIAISYARWGYAVFCADLLGQSRSDSLRGYLGDMEAAAAASLAFFLSVRTSGAYAALPAFLFGESMGGAATLLMYLRSPPATRWTGLTPPPLLIIPDGMYPSRLRLFLYGLLFGLADTWAVLPDKRMVVGKGKEIKDPEKLRVIASNPRAYRGAPRVGTMWELVRVTELLQDSLGEVTVPFLAVHGTDDGDKELILYEGMHHSLIQGEPDENSDRVLADMRRWIDERVRRYGPAGKEAPAP</sequence>
<keyword evidence="3" id="KW-1185">Reference proteome</keyword>
<gene>
    <name evidence="2" type="ORF">PVAP13_1NG111388</name>
</gene>
<proteinExistence type="predicted"/>
<evidence type="ECO:0000259" key="1">
    <source>
        <dbReference type="Pfam" id="PF12146"/>
    </source>
</evidence>
<dbReference type="SUPFAM" id="SSF53474">
    <property type="entry name" value="alpha/beta-Hydrolases"/>
    <property type="match status" value="1"/>
</dbReference>
<dbReference type="InterPro" id="IPR022742">
    <property type="entry name" value="Hydrolase_4"/>
</dbReference>
<dbReference type="PANTHER" id="PTHR11614">
    <property type="entry name" value="PHOSPHOLIPASE-RELATED"/>
    <property type="match status" value="1"/>
</dbReference>
<dbReference type="Gene3D" id="3.40.50.1820">
    <property type="entry name" value="alpha/beta hydrolase"/>
    <property type="match status" value="1"/>
</dbReference>
<dbReference type="Proteomes" id="UP000823388">
    <property type="component" value="Chromosome 1N"/>
</dbReference>
<dbReference type="InterPro" id="IPR051044">
    <property type="entry name" value="MAG_DAG_Lipase"/>
</dbReference>
<dbReference type="Pfam" id="PF12146">
    <property type="entry name" value="Hydrolase_4"/>
    <property type="match status" value="1"/>
</dbReference>
<evidence type="ECO:0000313" key="2">
    <source>
        <dbReference type="EMBL" id="KAG2649389.1"/>
    </source>
</evidence>
<dbReference type="EMBL" id="CM029038">
    <property type="protein sequence ID" value="KAG2649389.1"/>
    <property type="molecule type" value="Genomic_DNA"/>
</dbReference>
<comment type="caution">
    <text evidence="2">The sequence shown here is derived from an EMBL/GenBank/DDBJ whole genome shotgun (WGS) entry which is preliminary data.</text>
</comment>
<feature type="domain" description="Serine aminopeptidase S33" evidence="1">
    <location>
        <begin position="39"/>
        <end position="248"/>
    </location>
</feature>
<reference evidence="2" key="1">
    <citation type="submission" date="2020-05" db="EMBL/GenBank/DDBJ databases">
        <title>WGS assembly of Panicum virgatum.</title>
        <authorList>
            <person name="Lovell J.T."/>
            <person name="Jenkins J."/>
            <person name="Shu S."/>
            <person name="Juenger T.E."/>
            <person name="Schmutz J."/>
        </authorList>
    </citation>
    <scope>NUCLEOTIDE SEQUENCE</scope>
    <source>
        <strain evidence="2">AP13</strain>
    </source>
</reference>
<evidence type="ECO:0000313" key="3">
    <source>
        <dbReference type="Proteomes" id="UP000823388"/>
    </source>
</evidence>
<organism evidence="2 3">
    <name type="scientific">Panicum virgatum</name>
    <name type="common">Blackwell switchgrass</name>
    <dbReference type="NCBI Taxonomy" id="38727"/>
    <lineage>
        <taxon>Eukaryota</taxon>
        <taxon>Viridiplantae</taxon>
        <taxon>Streptophyta</taxon>
        <taxon>Embryophyta</taxon>
        <taxon>Tracheophyta</taxon>
        <taxon>Spermatophyta</taxon>
        <taxon>Magnoliopsida</taxon>
        <taxon>Liliopsida</taxon>
        <taxon>Poales</taxon>
        <taxon>Poaceae</taxon>
        <taxon>PACMAD clade</taxon>
        <taxon>Panicoideae</taxon>
        <taxon>Panicodae</taxon>
        <taxon>Paniceae</taxon>
        <taxon>Panicinae</taxon>
        <taxon>Panicum</taxon>
        <taxon>Panicum sect. Hiantes</taxon>
    </lineage>
</organism>
<accession>A0A8T0X1J3</accession>
<name>A0A8T0X1J3_PANVG</name>